<keyword evidence="11" id="KW-1185">Reference proteome</keyword>
<dbReference type="Pfam" id="PF03150">
    <property type="entry name" value="CCP_MauG"/>
    <property type="match status" value="1"/>
</dbReference>
<dbReference type="InterPro" id="IPR004852">
    <property type="entry name" value="Di-haem_cyt_c_peroxidsae"/>
</dbReference>
<dbReference type="PANTHER" id="PTHR30600:SF10">
    <property type="entry name" value="BLL6722 PROTEIN"/>
    <property type="match status" value="1"/>
</dbReference>
<feature type="domain" description="Cytochrome c" evidence="9">
    <location>
        <begin position="24"/>
        <end position="199"/>
    </location>
</feature>
<evidence type="ECO:0000256" key="4">
    <source>
        <dbReference type="ARBA" id="ARBA00022729"/>
    </source>
</evidence>
<organism evidence="10 11">
    <name type="scientific">Marinomonas pollencensis</name>
    <dbReference type="NCBI Taxonomy" id="491954"/>
    <lineage>
        <taxon>Bacteria</taxon>
        <taxon>Pseudomonadati</taxon>
        <taxon>Pseudomonadota</taxon>
        <taxon>Gammaproteobacteria</taxon>
        <taxon>Oceanospirillales</taxon>
        <taxon>Oceanospirillaceae</taxon>
        <taxon>Marinomonas</taxon>
    </lineage>
</organism>
<comment type="subcellular location">
    <subcellularLocation>
        <location evidence="1">Cell envelope</location>
    </subcellularLocation>
</comment>
<evidence type="ECO:0000259" key="9">
    <source>
        <dbReference type="PROSITE" id="PS51007"/>
    </source>
</evidence>
<evidence type="ECO:0000256" key="3">
    <source>
        <dbReference type="ARBA" id="ARBA00022723"/>
    </source>
</evidence>
<evidence type="ECO:0000313" key="11">
    <source>
        <dbReference type="Proteomes" id="UP000256542"/>
    </source>
</evidence>
<dbReference type="AlphaFoldDB" id="A0A3E0DSY4"/>
<keyword evidence="4 8" id="KW-0732">Signal</keyword>
<protein>
    <submittedName>
        <fullName evidence="10">Cytochrome c peroxidase</fullName>
    </submittedName>
</protein>
<dbReference type="Proteomes" id="UP000256542">
    <property type="component" value="Unassembled WGS sequence"/>
</dbReference>
<comment type="caution">
    <text evidence="10">The sequence shown here is derived from an EMBL/GenBank/DDBJ whole genome shotgun (WGS) entry which is preliminary data.</text>
</comment>
<dbReference type="GO" id="GO:0030313">
    <property type="term" value="C:cell envelope"/>
    <property type="evidence" value="ECO:0007669"/>
    <property type="project" value="UniProtKB-SubCell"/>
</dbReference>
<evidence type="ECO:0000256" key="7">
    <source>
        <dbReference type="PROSITE-ProRule" id="PRU00433"/>
    </source>
</evidence>
<keyword evidence="5" id="KW-0560">Oxidoreductase</keyword>
<dbReference type="Gene3D" id="1.10.760.10">
    <property type="entry name" value="Cytochrome c-like domain"/>
    <property type="match status" value="2"/>
</dbReference>
<dbReference type="EMBL" id="QUNG01000001">
    <property type="protein sequence ID" value="REG86669.1"/>
    <property type="molecule type" value="Genomic_DNA"/>
</dbReference>
<accession>A0A3E0DSY4</accession>
<dbReference type="PANTHER" id="PTHR30600">
    <property type="entry name" value="CYTOCHROME C PEROXIDASE-RELATED"/>
    <property type="match status" value="1"/>
</dbReference>
<evidence type="ECO:0000256" key="5">
    <source>
        <dbReference type="ARBA" id="ARBA00023002"/>
    </source>
</evidence>
<feature type="domain" description="Cytochrome c" evidence="9">
    <location>
        <begin position="210"/>
        <end position="372"/>
    </location>
</feature>
<evidence type="ECO:0000256" key="2">
    <source>
        <dbReference type="ARBA" id="ARBA00022617"/>
    </source>
</evidence>
<keyword evidence="10" id="KW-0575">Peroxidase</keyword>
<keyword evidence="2 7" id="KW-0349">Heme</keyword>
<dbReference type="GO" id="GO:0020037">
    <property type="term" value="F:heme binding"/>
    <property type="evidence" value="ECO:0007669"/>
    <property type="project" value="InterPro"/>
</dbReference>
<dbReference type="OrthoDB" id="9805202at2"/>
<evidence type="ECO:0000256" key="8">
    <source>
        <dbReference type="SAM" id="SignalP"/>
    </source>
</evidence>
<feature type="signal peptide" evidence="8">
    <location>
        <begin position="1"/>
        <end position="20"/>
    </location>
</feature>
<dbReference type="InterPro" id="IPR009056">
    <property type="entry name" value="Cyt_c-like_dom"/>
</dbReference>
<dbReference type="RefSeq" id="WP_115895923.1">
    <property type="nucleotide sequence ID" value="NZ_QUNG01000001.1"/>
</dbReference>
<evidence type="ECO:0000256" key="6">
    <source>
        <dbReference type="ARBA" id="ARBA00023004"/>
    </source>
</evidence>
<name>A0A3E0DSY4_9GAMM</name>
<dbReference type="GO" id="GO:0009055">
    <property type="term" value="F:electron transfer activity"/>
    <property type="evidence" value="ECO:0007669"/>
    <property type="project" value="InterPro"/>
</dbReference>
<keyword evidence="3 7" id="KW-0479">Metal-binding</keyword>
<dbReference type="GO" id="GO:0046872">
    <property type="term" value="F:metal ion binding"/>
    <property type="evidence" value="ECO:0007669"/>
    <property type="project" value="UniProtKB-KW"/>
</dbReference>
<dbReference type="GO" id="GO:0004130">
    <property type="term" value="F:cytochrome-c peroxidase activity"/>
    <property type="evidence" value="ECO:0007669"/>
    <property type="project" value="TreeGrafter"/>
</dbReference>
<keyword evidence="6 7" id="KW-0408">Iron</keyword>
<proteinExistence type="predicted"/>
<sequence>MTKLVTLFCAAFLISSGVKAEGLSEVQLGQVLFFDPAFSVNGTMSCATCHVPDQGFTDHRLNRGKGFVSLGDDGHALGSRNTPMAAYANTSPDFHFDEALEEYVGGQFWDGRANTLADQALGPPLNPVEMGLSSDQQVVEKLQQNPLYKATFERLYGSNIFASKALKKGQVAPAYAAFGKALQAFEETAAFSSYDSKYDRFLKGEYQLTVLEDLGRTLFFSNNNVNCNSCHMLKTEDSEKEPFTNHQYRNIGVPANPNLLKLGHLGSDFVDHGLLENPAVTDPKYDGKFKTPSLRNVAVTAPYMHNGVFKDLRTVVAFYDHYNNPKHSLNPETGKPWAEPEVPATVDKEELKAHALSERKIDALVAFMKTLTDKRYEPLLEAPQQPALKK</sequence>
<gene>
    <name evidence="10" type="ORF">DFP81_101234</name>
</gene>
<feature type="chain" id="PRO_5017745409" evidence="8">
    <location>
        <begin position="21"/>
        <end position="390"/>
    </location>
</feature>
<reference evidence="10 11" key="1">
    <citation type="submission" date="2018-08" db="EMBL/GenBank/DDBJ databases">
        <title>Genomic Encyclopedia of Type Strains, Phase III (KMG-III): the genomes of soil and plant-associated and newly described type strains.</title>
        <authorList>
            <person name="Whitman W."/>
        </authorList>
    </citation>
    <scope>NUCLEOTIDE SEQUENCE [LARGE SCALE GENOMIC DNA]</scope>
    <source>
        <strain evidence="10 11">CECT 7375</strain>
    </source>
</reference>
<dbReference type="InterPro" id="IPR036909">
    <property type="entry name" value="Cyt_c-like_dom_sf"/>
</dbReference>
<evidence type="ECO:0000256" key="1">
    <source>
        <dbReference type="ARBA" id="ARBA00004196"/>
    </source>
</evidence>
<dbReference type="PROSITE" id="PS51007">
    <property type="entry name" value="CYTC"/>
    <property type="match status" value="2"/>
</dbReference>
<dbReference type="InterPro" id="IPR051395">
    <property type="entry name" value="Cytochrome_c_Peroxidase/MauG"/>
</dbReference>
<dbReference type="SUPFAM" id="SSF46626">
    <property type="entry name" value="Cytochrome c"/>
    <property type="match status" value="2"/>
</dbReference>
<evidence type="ECO:0000313" key="10">
    <source>
        <dbReference type="EMBL" id="REG86669.1"/>
    </source>
</evidence>